<keyword evidence="1" id="KW-1133">Transmembrane helix</keyword>
<dbReference type="EMBL" id="SNRY01002237">
    <property type="protein sequence ID" value="KAA6326053.1"/>
    <property type="molecule type" value="Genomic_DNA"/>
</dbReference>
<feature type="transmembrane region" description="Helical" evidence="1">
    <location>
        <begin position="90"/>
        <end position="107"/>
    </location>
</feature>
<gene>
    <name evidence="2" type="ORF">EZS27_024797</name>
</gene>
<evidence type="ECO:0000313" key="2">
    <source>
        <dbReference type="EMBL" id="KAA6326053.1"/>
    </source>
</evidence>
<sequence length="222" mass="25647">MEERTMTINSILTKAGLYIPVIFTPFLIPFETLLALFMFSYLRIMPWQYKVIVLSIVFCFTILLPVLFFYLSRALYSSSRKMLSVRKKHALSSLPVIISYTFCFYTMKQMNIPRYMTAIVLVSLSIIVVSFCFNLKWRLSGRMASIGSIIGELISFSTLFGYNPVWWLCLFILVSGVLGTCGIIFRRHSMWEIPAGFAVGLTFSLLMLYPNPLNNFLFQIFF</sequence>
<proteinExistence type="predicted"/>
<evidence type="ECO:0000256" key="1">
    <source>
        <dbReference type="SAM" id="Phobius"/>
    </source>
</evidence>
<feature type="transmembrane region" description="Helical" evidence="1">
    <location>
        <begin position="47"/>
        <end position="70"/>
    </location>
</feature>
<protein>
    <submittedName>
        <fullName evidence="2">Uncharacterized protein</fullName>
    </submittedName>
</protein>
<reference evidence="2" key="1">
    <citation type="submission" date="2019-03" db="EMBL/GenBank/DDBJ databases">
        <title>Single cell metagenomics reveals metabolic interactions within the superorganism composed of flagellate Streblomastix strix and complex community of Bacteroidetes bacteria on its surface.</title>
        <authorList>
            <person name="Treitli S.C."/>
            <person name="Kolisko M."/>
            <person name="Husnik F."/>
            <person name="Keeling P."/>
            <person name="Hampl V."/>
        </authorList>
    </citation>
    <scope>NUCLEOTIDE SEQUENCE</scope>
    <source>
        <strain evidence="2">STM</strain>
    </source>
</reference>
<feature type="transmembrane region" description="Helical" evidence="1">
    <location>
        <begin position="113"/>
        <end position="133"/>
    </location>
</feature>
<comment type="caution">
    <text evidence="2">The sequence shown here is derived from an EMBL/GenBank/DDBJ whole genome shotgun (WGS) entry which is preliminary data.</text>
</comment>
<name>A0A5J4QZZ5_9ZZZZ</name>
<dbReference type="AlphaFoldDB" id="A0A5J4QZZ5"/>
<keyword evidence="1" id="KW-0812">Transmembrane</keyword>
<feature type="transmembrane region" description="Helical" evidence="1">
    <location>
        <begin position="21"/>
        <end position="41"/>
    </location>
</feature>
<organism evidence="2">
    <name type="scientific">termite gut metagenome</name>
    <dbReference type="NCBI Taxonomy" id="433724"/>
    <lineage>
        <taxon>unclassified sequences</taxon>
        <taxon>metagenomes</taxon>
        <taxon>organismal metagenomes</taxon>
    </lineage>
</organism>
<feature type="transmembrane region" description="Helical" evidence="1">
    <location>
        <begin position="192"/>
        <end position="209"/>
    </location>
</feature>
<keyword evidence="1" id="KW-0472">Membrane</keyword>
<feature type="transmembrane region" description="Helical" evidence="1">
    <location>
        <begin position="165"/>
        <end position="185"/>
    </location>
</feature>
<accession>A0A5J4QZZ5</accession>